<dbReference type="OrthoDB" id="7273001at2"/>
<dbReference type="AlphaFoldDB" id="A0A317DZP1"/>
<evidence type="ECO:0008006" key="3">
    <source>
        <dbReference type="Google" id="ProtNLM"/>
    </source>
</evidence>
<gene>
    <name evidence="1" type="ORF">DKG75_15730</name>
</gene>
<dbReference type="InterPro" id="IPR006059">
    <property type="entry name" value="SBP"/>
</dbReference>
<sequence>MPFPPKTPHRRRVLTAALGLAAAGFAPGLTLAAPAPLRLLAPAAYGDAALLKMLGAAAKTTVEARTLRDDDEALAPLRPLGPGATAAEKAARPGLVVAAHPWLRGILWPEGVVDPLAKQPPPATIELAPGLAPSLAALETGIEGRYHLGRAARFDIVSLGIDRRRVSADAVADLGLAIIDDPALTGRIGLVAEPSLLLPLAMLYAGLNPFRLQRPSEWRRFEAGLPQLLDRAGLVCRTQAEAAAALAEGRIDLALPLGIGALAPARLGGNGNLTIAVAGHGPLGGKAAFYRVEMMAATAPAKALPAARAVIEALAQPAVIAALARAGGLGPAAGLTLPAARDLLTPAERAALAFDDWPALLGRCAPMGLVPERSRADPLLEKALAGRV</sequence>
<dbReference type="EMBL" id="QGLF01000004">
    <property type="protein sequence ID" value="PWR19901.1"/>
    <property type="molecule type" value="Genomic_DNA"/>
</dbReference>
<evidence type="ECO:0000313" key="1">
    <source>
        <dbReference type="EMBL" id="PWR19901.1"/>
    </source>
</evidence>
<protein>
    <recommendedName>
        <fullName evidence="3">ABC transporter substrate-binding protein</fullName>
    </recommendedName>
</protein>
<dbReference type="PROSITE" id="PS51318">
    <property type="entry name" value="TAT"/>
    <property type="match status" value="1"/>
</dbReference>
<dbReference type="Proteomes" id="UP000246077">
    <property type="component" value="Unassembled WGS sequence"/>
</dbReference>
<proteinExistence type="predicted"/>
<evidence type="ECO:0000313" key="2">
    <source>
        <dbReference type="Proteomes" id="UP000246077"/>
    </source>
</evidence>
<dbReference type="Pfam" id="PF13416">
    <property type="entry name" value="SBP_bac_8"/>
    <property type="match status" value="1"/>
</dbReference>
<organism evidence="1 2">
    <name type="scientific">Zavarzinia compransoris</name>
    <dbReference type="NCBI Taxonomy" id="1264899"/>
    <lineage>
        <taxon>Bacteria</taxon>
        <taxon>Pseudomonadati</taxon>
        <taxon>Pseudomonadota</taxon>
        <taxon>Alphaproteobacteria</taxon>
        <taxon>Rhodospirillales</taxon>
        <taxon>Zavarziniaceae</taxon>
        <taxon>Zavarzinia</taxon>
    </lineage>
</organism>
<dbReference type="Gene3D" id="3.40.190.10">
    <property type="entry name" value="Periplasmic binding protein-like II"/>
    <property type="match status" value="2"/>
</dbReference>
<comment type="caution">
    <text evidence="1">The sequence shown here is derived from an EMBL/GenBank/DDBJ whole genome shotgun (WGS) entry which is preliminary data.</text>
</comment>
<keyword evidence="2" id="KW-1185">Reference proteome</keyword>
<dbReference type="RefSeq" id="WP_109922084.1">
    <property type="nucleotide sequence ID" value="NZ_QGLF01000004.1"/>
</dbReference>
<dbReference type="InterPro" id="IPR006311">
    <property type="entry name" value="TAT_signal"/>
</dbReference>
<accession>A0A317DZP1</accession>
<name>A0A317DZP1_9PROT</name>
<dbReference type="SUPFAM" id="SSF53850">
    <property type="entry name" value="Periplasmic binding protein-like II"/>
    <property type="match status" value="1"/>
</dbReference>
<reference evidence="2" key="1">
    <citation type="submission" date="2018-05" db="EMBL/GenBank/DDBJ databases">
        <title>Zavarzinia sp. HR-AS.</title>
        <authorList>
            <person name="Lee Y."/>
            <person name="Jeon C.O."/>
        </authorList>
    </citation>
    <scope>NUCLEOTIDE SEQUENCE [LARGE SCALE GENOMIC DNA]</scope>
    <source>
        <strain evidence="2">DSM 1231</strain>
    </source>
</reference>